<dbReference type="Proteomes" id="UP001470230">
    <property type="component" value="Unassembled WGS sequence"/>
</dbReference>
<dbReference type="PANTHER" id="PTHR14932">
    <property type="entry name" value="RAS GTPASE-RELATED"/>
    <property type="match status" value="1"/>
</dbReference>
<feature type="compositionally biased region" description="Polar residues" evidence="1">
    <location>
        <begin position="9"/>
        <end position="29"/>
    </location>
</feature>
<feature type="compositionally biased region" description="Acidic residues" evidence="1">
    <location>
        <begin position="840"/>
        <end position="853"/>
    </location>
</feature>
<comment type="caution">
    <text evidence="2">The sequence shown here is derived from an EMBL/GenBank/DDBJ whole genome shotgun (WGS) entry which is preliminary data.</text>
</comment>
<feature type="compositionally biased region" description="Acidic residues" evidence="1">
    <location>
        <begin position="629"/>
        <end position="658"/>
    </location>
</feature>
<feature type="compositionally biased region" description="Low complexity" evidence="1">
    <location>
        <begin position="423"/>
        <end position="435"/>
    </location>
</feature>
<feature type="compositionally biased region" description="Basic and acidic residues" evidence="1">
    <location>
        <begin position="525"/>
        <end position="538"/>
    </location>
</feature>
<feature type="compositionally biased region" description="Basic residues" evidence="1">
    <location>
        <begin position="879"/>
        <end position="893"/>
    </location>
</feature>
<proteinExistence type="predicted"/>
<dbReference type="SUPFAM" id="SSF52540">
    <property type="entry name" value="P-loop containing nucleoside triphosphate hydrolases"/>
    <property type="match status" value="1"/>
</dbReference>
<keyword evidence="3" id="KW-1185">Reference proteome</keyword>
<feature type="compositionally biased region" description="Basic and acidic residues" evidence="1">
    <location>
        <begin position="563"/>
        <end position="573"/>
    </location>
</feature>
<feature type="compositionally biased region" description="Acidic residues" evidence="1">
    <location>
        <begin position="379"/>
        <end position="392"/>
    </location>
</feature>
<sequence length="914" mass="103387">MGSEDSIPISETGSHSNLPAFTKRTPQNSSTRHDYELLIVIRGQRNTGKTSLVQRMQGLPFSNDYTPTKTLSAAEFIWSSPKSEKVRITLWDVVERALLPSDLDEKIEYPDATTVDTYKRADGLVIMIDTRYPDTIKLATQVLRDAPDHIPIVVFSNFQDANDAVPTIPKPIKQYIERFSFIAGSMKSNLGLDGLNRWLSLPLAKSKSTLYLNKYKSLMESLNQKILDFTTTAEYYVDLETALSRMPKPTLIGNPKNSQNSQQQQQQQHNQTQRRLSEMNIAKDDNDFWSDDDEDEINKQIQRKIDSNKPQENPKGEELFVSNPMVKRRVIKKPQNASPPGQNKSDEIKDNENEQSQNKTSNIKYPTPNVQPQIKIDGGDVDDDFFNDDDENEAKIPQNVNLRVLEEEDDEPLRPNPLVASSKSKVPAKPQVQVKKQNEETKTENEIKEPEKPIIPTIKVEDEDNGFFDNDDAENEEDVQSAELDKEGSDEEQLKPNPLVSAKPVPNTKPVIQNKVAANVTASSEAEKENKESQKQEEPAIPTIKVENEDNGFFDDDNEDNEQDMKADELNKEDSDDEPLKPNPLVSSKPVPNTKPAPTVTANETQNEAKNEDKEPEKQVEPAIPTIEVENEDNGFFDDDENEQEVNDIDNNNDDNDEEQLKPNPLVSSKPVPNANQAIVATNEEEQKKEEEASIPQQQNLAEEPNAQVSLPTIDAGKVDDDFFNDDENENEKPQDAIENVVSNESVNNEEKVDDGFFDDEDEANNDNDGQQQAISNNDDEDEDEVIKPNPLVATNIKSKLQNSLAQQQEKELQEQQQQQEQRQELEQQHSPSIIPDIQQNEEVDDFFNDDDQEKNQNDEAANSNTDDYAEINEDSKPKVAKRKLVKKKRTKRQKQDDDADAAPPQVSGDYESI</sequence>
<evidence type="ECO:0000313" key="3">
    <source>
        <dbReference type="Proteomes" id="UP001470230"/>
    </source>
</evidence>
<feature type="compositionally biased region" description="Basic and acidic residues" evidence="1">
    <location>
        <begin position="607"/>
        <end position="620"/>
    </location>
</feature>
<feature type="compositionally biased region" description="Acidic residues" evidence="1">
    <location>
        <begin position="461"/>
        <end position="480"/>
    </location>
</feature>
<feature type="compositionally biased region" description="Polar residues" evidence="1">
    <location>
        <begin position="354"/>
        <end position="372"/>
    </location>
</feature>
<feature type="compositionally biased region" description="Low complexity" evidence="1">
    <location>
        <begin position="257"/>
        <end position="273"/>
    </location>
</feature>
<feature type="region of interest" description="Disordered" evidence="1">
    <location>
        <begin position="1"/>
        <end position="29"/>
    </location>
</feature>
<dbReference type="InterPro" id="IPR027417">
    <property type="entry name" value="P-loop_NTPase"/>
</dbReference>
<organism evidence="2 3">
    <name type="scientific">Tritrichomonas musculus</name>
    <dbReference type="NCBI Taxonomy" id="1915356"/>
    <lineage>
        <taxon>Eukaryota</taxon>
        <taxon>Metamonada</taxon>
        <taxon>Parabasalia</taxon>
        <taxon>Tritrichomonadida</taxon>
        <taxon>Tritrichomonadidae</taxon>
        <taxon>Tritrichomonas</taxon>
    </lineage>
</organism>
<feature type="region of interest" description="Disordered" evidence="1">
    <location>
        <begin position="247"/>
        <end position="275"/>
    </location>
</feature>
<dbReference type="Gene3D" id="3.40.50.300">
    <property type="entry name" value="P-loop containing nucleotide triphosphate hydrolases"/>
    <property type="match status" value="1"/>
</dbReference>
<feature type="compositionally biased region" description="Basic and acidic residues" evidence="1">
    <location>
        <begin position="303"/>
        <end position="318"/>
    </location>
</feature>
<evidence type="ECO:0000313" key="2">
    <source>
        <dbReference type="EMBL" id="KAK8882954.1"/>
    </source>
</evidence>
<gene>
    <name evidence="2" type="ORF">M9Y10_045601</name>
</gene>
<dbReference type="CDD" id="cd00882">
    <property type="entry name" value="Ras_like_GTPase"/>
    <property type="match status" value="1"/>
</dbReference>
<dbReference type="PANTHER" id="PTHR14932:SF1">
    <property type="entry name" value="RAB-LIKE PROTEIN 6"/>
    <property type="match status" value="1"/>
</dbReference>
<reference evidence="2 3" key="1">
    <citation type="submission" date="2024-04" db="EMBL/GenBank/DDBJ databases">
        <title>Tritrichomonas musculus Genome.</title>
        <authorList>
            <person name="Alves-Ferreira E."/>
            <person name="Grigg M."/>
            <person name="Lorenzi H."/>
            <person name="Galac M."/>
        </authorList>
    </citation>
    <scope>NUCLEOTIDE SEQUENCE [LARGE SCALE GENOMIC DNA]</scope>
    <source>
        <strain evidence="2 3">EAF2021</strain>
    </source>
</reference>
<dbReference type="InterPro" id="IPR040385">
    <property type="entry name" value="RABL6"/>
</dbReference>
<name>A0ABR2JW11_9EUKA</name>
<feature type="compositionally biased region" description="Acidic residues" evidence="1">
    <location>
        <begin position="756"/>
        <end position="766"/>
    </location>
</feature>
<feature type="compositionally biased region" description="Acidic residues" evidence="1">
    <location>
        <begin position="549"/>
        <end position="562"/>
    </location>
</feature>
<accession>A0ABR2JW11</accession>
<protein>
    <submittedName>
        <fullName evidence="2">Rab-like protein 6</fullName>
    </submittedName>
</protein>
<feature type="compositionally biased region" description="Basic and acidic residues" evidence="1">
    <location>
        <begin position="436"/>
        <end position="452"/>
    </location>
</feature>
<feature type="compositionally biased region" description="Polar residues" evidence="1">
    <location>
        <begin position="796"/>
        <end position="806"/>
    </location>
</feature>
<feature type="compositionally biased region" description="Polar residues" evidence="1">
    <location>
        <begin position="695"/>
        <end position="711"/>
    </location>
</feature>
<feature type="region of interest" description="Disordered" evidence="1">
    <location>
        <begin position="302"/>
        <end position="914"/>
    </location>
</feature>
<evidence type="ECO:0000256" key="1">
    <source>
        <dbReference type="SAM" id="MobiDB-lite"/>
    </source>
</evidence>
<dbReference type="EMBL" id="JAPFFF010000009">
    <property type="protein sequence ID" value="KAK8882954.1"/>
    <property type="molecule type" value="Genomic_DNA"/>
</dbReference>